<dbReference type="InterPro" id="IPR007784">
    <property type="entry name" value="PIR"/>
</dbReference>
<proteinExistence type="predicted"/>
<dbReference type="Proteomes" id="UP000201190">
    <property type="component" value="Segment"/>
</dbReference>
<protein>
    <submittedName>
        <fullName evidence="1">Pif1</fullName>
    </submittedName>
</protein>
<dbReference type="OrthoDB" id="1963at10239"/>
<keyword evidence="2" id="KW-1185">Reference proteome</keyword>
<evidence type="ECO:0000313" key="1">
    <source>
        <dbReference type="EMBL" id="AKC91646.1"/>
    </source>
</evidence>
<sequence>MFNVWYTMLAIATLILIVASLWLCVGLLQNNQTPLPDPLKLFDNTHVPHIEPPDTIVIEGNPVLCHERLTPCTTHMDCDVCREGLANCQYFNDRTIITMRDENGLESEHEILPGESYCLALDRNRARSCNPNTGLWLLAQTEMGFSLLCTCLSPGLVSQISMYHDCDVAVGCQPHGHVADINERPPRCECDEGFVAGYNEETQTPFCRSLTVRDVMYDENFFHRAPCQAGFVRVDHPALDDTYRREFRLNDICVPDPCSIDPISGERISGRLIHFKFLTSIYNYCLCPFWDNVYTVYSPEMTMVAPSTSTVGNACISPFTTSVGNLRKIYYKMFWGHSSSYESDDDIVAVVRDFEVRDSRYRNIMYPFLTSLPDNTNIVGCRILKFSTAHTIKLIHDDSFNILFQNLSARYSMLERETSAPCFYQDLSTGRCVYNSYRDCIRRWPSGQVWTAETTTNSWCYFSREQNLLRVWSPATRYPNGQFPIVFYVDVMFAFLPNVRENTTMHAVMGGKTVTGTAAANNLAEIMNTYSNYSIR</sequence>
<dbReference type="GeneID" id="24170849"/>
<dbReference type="Pfam" id="PF05092">
    <property type="entry name" value="PIF"/>
    <property type="match status" value="1"/>
</dbReference>
<name>A0A0E3Z5Z4_9ABAC</name>
<dbReference type="RefSeq" id="YP_009133228.1">
    <property type="nucleotide sequence ID" value="NC_026922.1"/>
</dbReference>
<accession>A0A0E3Z5Z4</accession>
<reference evidence="1 2" key="1">
    <citation type="journal article" date="2015" name="Genome Announc.">
        <title>Genome Sequence of an Alphabaculovirus Isolated from the Oak Looper, Lambdina fiscellaria, Contains a Putative 2-Kilobase-Pair Transposable Element Encoding a Transposase and a FLYWCH Domain-Containing Protein.</title>
        <authorList>
            <person name="Rohrmann G.F."/>
            <person name="Erlandson M.A."/>
            <person name="Theilmann D.A."/>
        </authorList>
    </citation>
    <scope>NUCLEOTIDE SEQUENCE [LARGE SCALE GENOMIC DNA]</scope>
    <source>
        <strain evidence="1">GR15</strain>
    </source>
</reference>
<dbReference type="EMBL" id="KP752043">
    <property type="protein sequence ID" value="AKC91646.1"/>
    <property type="molecule type" value="Genomic_DNA"/>
</dbReference>
<evidence type="ECO:0000313" key="2">
    <source>
        <dbReference type="Proteomes" id="UP000201190"/>
    </source>
</evidence>
<organism evidence="1 2">
    <name type="scientific">Lambdina fiscellaria nucleopolyhedrovirus</name>
    <dbReference type="NCBI Taxonomy" id="1642929"/>
    <lineage>
        <taxon>Viruses</taxon>
        <taxon>Viruses incertae sedis</taxon>
        <taxon>Naldaviricetes</taxon>
        <taxon>Lefavirales</taxon>
        <taxon>Baculoviridae</taxon>
        <taxon>Alphabaculovirus</taxon>
        <taxon>Alphabaculovirus lafiscellariae</taxon>
    </lineage>
</organism>
<dbReference type="KEGG" id="vg:24170849"/>